<reference evidence="1" key="1">
    <citation type="submission" date="2014-09" db="EMBL/GenBank/DDBJ databases">
        <authorList>
            <person name="Magalhaes I.L.F."/>
            <person name="Oliveira U."/>
            <person name="Santos F.R."/>
            <person name="Vidigal T.H.D.A."/>
            <person name="Brescovit A.D."/>
            <person name="Santos A.J."/>
        </authorList>
    </citation>
    <scope>NUCLEOTIDE SEQUENCE</scope>
    <source>
        <tissue evidence="1">Shoot tissue taken approximately 20 cm above the soil surface</tissue>
    </source>
</reference>
<sequence length="20" mass="2253">MVRFIVIVTSILFSSRSILA</sequence>
<organism evidence="1">
    <name type="scientific">Arundo donax</name>
    <name type="common">Giant reed</name>
    <name type="synonym">Donax arundinaceus</name>
    <dbReference type="NCBI Taxonomy" id="35708"/>
    <lineage>
        <taxon>Eukaryota</taxon>
        <taxon>Viridiplantae</taxon>
        <taxon>Streptophyta</taxon>
        <taxon>Embryophyta</taxon>
        <taxon>Tracheophyta</taxon>
        <taxon>Spermatophyta</taxon>
        <taxon>Magnoliopsida</taxon>
        <taxon>Liliopsida</taxon>
        <taxon>Poales</taxon>
        <taxon>Poaceae</taxon>
        <taxon>PACMAD clade</taxon>
        <taxon>Arundinoideae</taxon>
        <taxon>Arundineae</taxon>
        <taxon>Arundo</taxon>
    </lineage>
</organism>
<dbReference type="EMBL" id="GBRH01187556">
    <property type="protein sequence ID" value="JAE10340.1"/>
    <property type="molecule type" value="Transcribed_RNA"/>
</dbReference>
<protein>
    <submittedName>
        <fullName evidence="1">Uncharacterized protein</fullName>
    </submittedName>
</protein>
<dbReference type="AlphaFoldDB" id="A0A0A9FBB2"/>
<accession>A0A0A9FBB2</accession>
<proteinExistence type="predicted"/>
<name>A0A0A9FBB2_ARUDO</name>
<reference evidence="1" key="2">
    <citation type="journal article" date="2015" name="Data Brief">
        <title>Shoot transcriptome of the giant reed, Arundo donax.</title>
        <authorList>
            <person name="Barrero R.A."/>
            <person name="Guerrero F.D."/>
            <person name="Moolhuijzen P."/>
            <person name="Goolsby J.A."/>
            <person name="Tidwell J."/>
            <person name="Bellgard S.E."/>
            <person name="Bellgard M.I."/>
        </authorList>
    </citation>
    <scope>NUCLEOTIDE SEQUENCE</scope>
    <source>
        <tissue evidence="1">Shoot tissue taken approximately 20 cm above the soil surface</tissue>
    </source>
</reference>
<evidence type="ECO:0000313" key="1">
    <source>
        <dbReference type="EMBL" id="JAE10340.1"/>
    </source>
</evidence>